<evidence type="ECO:0000313" key="2">
    <source>
        <dbReference type="EMBL" id="KAF2455877.1"/>
    </source>
</evidence>
<gene>
    <name evidence="2" type="ORF">BDY21DRAFT_372994</name>
</gene>
<reference evidence="2" key="1">
    <citation type="journal article" date="2020" name="Stud. Mycol.">
        <title>101 Dothideomycetes genomes: a test case for predicting lifestyles and emergence of pathogens.</title>
        <authorList>
            <person name="Haridas S."/>
            <person name="Albert R."/>
            <person name="Binder M."/>
            <person name="Bloem J."/>
            <person name="Labutti K."/>
            <person name="Salamov A."/>
            <person name="Andreopoulos B."/>
            <person name="Baker S."/>
            <person name="Barry K."/>
            <person name="Bills G."/>
            <person name="Bluhm B."/>
            <person name="Cannon C."/>
            <person name="Castanera R."/>
            <person name="Culley D."/>
            <person name="Daum C."/>
            <person name="Ezra D."/>
            <person name="Gonzalez J."/>
            <person name="Henrissat B."/>
            <person name="Kuo A."/>
            <person name="Liang C."/>
            <person name="Lipzen A."/>
            <person name="Lutzoni F."/>
            <person name="Magnuson J."/>
            <person name="Mondo S."/>
            <person name="Nolan M."/>
            <person name="Ohm R."/>
            <person name="Pangilinan J."/>
            <person name="Park H.-J."/>
            <person name="Ramirez L."/>
            <person name="Alfaro M."/>
            <person name="Sun H."/>
            <person name="Tritt A."/>
            <person name="Yoshinaga Y."/>
            <person name="Zwiers L.-H."/>
            <person name="Turgeon B."/>
            <person name="Goodwin S."/>
            <person name="Spatafora J."/>
            <person name="Crous P."/>
            <person name="Grigoriev I."/>
        </authorList>
    </citation>
    <scope>NUCLEOTIDE SEQUENCE</scope>
    <source>
        <strain evidence="2">ATCC 16933</strain>
    </source>
</reference>
<dbReference type="EMBL" id="MU001685">
    <property type="protein sequence ID" value="KAF2455877.1"/>
    <property type="molecule type" value="Genomic_DNA"/>
</dbReference>
<sequence>MSTPPAEEHPAPNTATHAAASGPPASIPYSAAFEDSLMRTVLFPNPLLEPPCAISVRSALASSNATSEGNRNDGAVDPATIDPATLPSVNPSELPLAISDPRRRYRSAIPNVLTTHPHGSIYGGPNAGPDPAPAPAPGSAGGRKTSGSAASAPSSPTSPESLAASLVQRHRIRTAGELETRVAQERAEAVEEVRARMRARQEAGEANASVERQLRALHAQHDMEMRIAEKIRDEAKKRRESRRGR</sequence>
<keyword evidence="3" id="KW-1185">Reference proteome</keyword>
<feature type="compositionally biased region" description="Low complexity" evidence="1">
    <location>
        <begin position="11"/>
        <end position="20"/>
    </location>
</feature>
<accession>A0A6A6NWP1</accession>
<feature type="region of interest" description="Disordered" evidence="1">
    <location>
        <begin position="59"/>
        <end position="101"/>
    </location>
</feature>
<feature type="region of interest" description="Disordered" evidence="1">
    <location>
        <begin position="1"/>
        <end position="28"/>
    </location>
</feature>
<feature type="compositionally biased region" description="Low complexity" evidence="1">
    <location>
        <begin position="146"/>
        <end position="163"/>
    </location>
</feature>
<protein>
    <submittedName>
        <fullName evidence="2">Uncharacterized protein</fullName>
    </submittedName>
</protein>
<proteinExistence type="predicted"/>
<evidence type="ECO:0000256" key="1">
    <source>
        <dbReference type="SAM" id="MobiDB-lite"/>
    </source>
</evidence>
<name>A0A6A6NWP1_9PEZI</name>
<evidence type="ECO:0000313" key="3">
    <source>
        <dbReference type="Proteomes" id="UP000799766"/>
    </source>
</evidence>
<feature type="compositionally biased region" description="Polar residues" evidence="1">
    <location>
        <begin position="60"/>
        <end position="69"/>
    </location>
</feature>
<dbReference type="AlphaFoldDB" id="A0A6A6NWP1"/>
<dbReference type="Proteomes" id="UP000799766">
    <property type="component" value="Unassembled WGS sequence"/>
</dbReference>
<dbReference type="OrthoDB" id="3926908at2759"/>
<feature type="compositionally biased region" description="Basic and acidic residues" evidence="1">
    <location>
        <begin position="1"/>
        <end position="10"/>
    </location>
</feature>
<organism evidence="2 3">
    <name type="scientific">Lineolata rhizophorae</name>
    <dbReference type="NCBI Taxonomy" id="578093"/>
    <lineage>
        <taxon>Eukaryota</taxon>
        <taxon>Fungi</taxon>
        <taxon>Dikarya</taxon>
        <taxon>Ascomycota</taxon>
        <taxon>Pezizomycotina</taxon>
        <taxon>Dothideomycetes</taxon>
        <taxon>Dothideomycetes incertae sedis</taxon>
        <taxon>Lineolatales</taxon>
        <taxon>Lineolataceae</taxon>
        <taxon>Lineolata</taxon>
    </lineage>
</organism>
<feature type="region of interest" description="Disordered" evidence="1">
    <location>
        <begin position="116"/>
        <end position="163"/>
    </location>
</feature>